<dbReference type="Proteomes" id="UP000294664">
    <property type="component" value="Unassembled WGS sequence"/>
</dbReference>
<keyword evidence="1" id="KW-0732">Signal</keyword>
<dbReference type="AlphaFoldDB" id="A0A4R3LMI6"/>
<keyword evidence="3" id="KW-1185">Reference proteome</keyword>
<feature type="signal peptide" evidence="1">
    <location>
        <begin position="1"/>
        <end position="20"/>
    </location>
</feature>
<organism evidence="2 3">
    <name type="scientific">Aquabacter spiritensis</name>
    <dbReference type="NCBI Taxonomy" id="933073"/>
    <lineage>
        <taxon>Bacteria</taxon>
        <taxon>Pseudomonadati</taxon>
        <taxon>Pseudomonadota</taxon>
        <taxon>Alphaproteobacteria</taxon>
        <taxon>Hyphomicrobiales</taxon>
        <taxon>Xanthobacteraceae</taxon>
        <taxon>Aquabacter</taxon>
    </lineage>
</organism>
<accession>A0A4R3LMI6</accession>
<protein>
    <submittedName>
        <fullName evidence="2">Uncharacterized protein</fullName>
    </submittedName>
</protein>
<name>A0A4R3LMI6_9HYPH</name>
<gene>
    <name evidence="2" type="ORF">EDC64_11812</name>
</gene>
<evidence type="ECO:0000256" key="1">
    <source>
        <dbReference type="SAM" id="SignalP"/>
    </source>
</evidence>
<dbReference type="OrthoDB" id="8002773at2"/>
<feature type="chain" id="PRO_5020526089" evidence="1">
    <location>
        <begin position="21"/>
        <end position="91"/>
    </location>
</feature>
<reference evidence="2 3" key="1">
    <citation type="submission" date="2019-03" db="EMBL/GenBank/DDBJ databases">
        <title>Genomic Encyclopedia of Type Strains, Phase IV (KMG-IV): sequencing the most valuable type-strain genomes for metagenomic binning, comparative biology and taxonomic classification.</title>
        <authorList>
            <person name="Goeker M."/>
        </authorList>
    </citation>
    <scope>NUCLEOTIDE SEQUENCE [LARGE SCALE GENOMIC DNA]</scope>
    <source>
        <strain evidence="2 3">DSM 9035</strain>
    </source>
</reference>
<evidence type="ECO:0000313" key="3">
    <source>
        <dbReference type="Proteomes" id="UP000294664"/>
    </source>
</evidence>
<sequence length="91" mass="8793">MSLRVILAAGFCVVATGALADKAAGDKCAANLNTDGKAIYAGAAPQVAPGADLRGIVTAQTQSLVKSGAIGMSGARSAAEAAGKCLAMINS</sequence>
<evidence type="ECO:0000313" key="2">
    <source>
        <dbReference type="EMBL" id="TCT01514.1"/>
    </source>
</evidence>
<proteinExistence type="predicted"/>
<dbReference type="EMBL" id="SMAI01000018">
    <property type="protein sequence ID" value="TCT01514.1"/>
    <property type="molecule type" value="Genomic_DNA"/>
</dbReference>
<comment type="caution">
    <text evidence="2">The sequence shown here is derived from an EMBL/GenBank/DDBJ whole genome shotgun (WGS) entry which is preliminary data.</text>
</comment>
<dbReference type="RefSeq" id="WP_132035111.1">
    <property type="nucleotide sequence ID" value="NZ_SMAI01000018.1"/>
</dbReference>